<comment type="caution">
    <text evidence="1">The sequence shown here is derived from an EMBL/GenBank/DDBJ whole genome shotgun (WGS) entry which is preliminary data.</text>
</comment>
<accession>A0A7J7L332</accession>
<dbReference type="EMBL" id="JACGCM010002660">
    <property type="protein sequence ID" value="KAF6136979.1"/>
    <property type="molecule type" value="Genomic_DNA"/>
</dbReference>
<gene>
    <name evidence="1" type="ORF">GIB67_030743</name>
</gene>
<dbReference type="Proteomes" id="UP000541444">
    <property type="component" value="Unassembled WGS sequence"/>
</dbReference>
<reference evidence="1 2" key="1">
    <citation type="journal article" date="2020" name="IScience">
        <title>Genome Sequencing of the Endangered Kingdonia uniflora (Circaeasteraceae, Ranunculales) Reveals Potential Mechanisms of Evolutionary Specialization.</title>
        <authorList>
            <person name="Sun Y."/>
            <person name="Deng T."/>
            <person name="Zhang A."/>
            <person name="Moore M.J."/>
            <person name="Landis J.B."/>
            <person name="Lin N."/>
            <person name="Zhang H."/>
            <person name="Zhang X."/>
            <person name="Huang J."/>
            <person name="Zhang X."/>
            <person name="Sun H."/>
            <person name="Wang H."/>
        </authorList>
    </citation>
    <scope>NUCLEOTIDE SEQUENCE [LARGE SCALE GENOMIC DNA]</scope>
    <source>
        <strain evidence="1">TB1705</strain>
        <tissue evidence="1">Leaf</tissue>
    </source>
</reference>
<dbReference type="OrthoDB" id="1929924at2759"/>
<protein>
    <submittedName>
        <fullName evidence="1">Uncharacterized protein</fullName>
    </submittedName>
</protein>
<dbReference type="AlphaFoldDB" id="A0A7J7L332"/>
<organism evidence="1 2">
    <name type="scientific">Kingdonia uniflora</name>
    <dbReference type="NCBI Taxonomy" id="39325"/>
    <lineage>
        <taxon>Eukaryota</taxon>
        <taxon>Viridiplantae</taxon>
        <taxon>Streptophyta</taxon>
        <taxon>Embryophyta</taxon>
        <taxon>Tracheophyta</taxon>
        <taxon>Spermatophyta</taxon>
        <taxon>Magnoliopsida</taxon>
        <taxon>Ranunculales</taxon>
        <taxon>Circaeasteraceae</taxon>
        <taxon>Kingdonia</taxon>
    </lineage>
</organism>
<sequence length="199" mass="22178">MNSTSHATKDVPISWQETGEVDMLPFHTFETRLKNHFKILIITFIHTAYLLSEGPNSEAWDGLDASPHLLCDPSDEEWEPMTAHDSLTRRVVSFGLVIPIASSKHYLIVPIASSKSGRRCSPPPPESSSGNSCILKDMFGTNVAYGTMQFNTTAPEGFYSVIIDEVIRENVCLYVESRTLEDVSEGEAVAWLKIFIIIQ</sequence>
<proteinExistence type="predicted"/>
<evidence type="ECO:0000313" key="1">
    <source>
        <dbReference type="EMBL" id="KAF6136979.1"/>
    </source>
</evidence>
<evidence type="ECO:0000313" key="2">
    <source>
        <dbReference type="Proteomes" id="UP000541444"/>
    </source>
</evidence>
<name>A0A7J7L332_9MAGN</name>
<keyword evidence="2" id="KW-1185">Reference proteome</keyword>